<evidence type="ECO:0000256" key="1">
    <source>
        <dbReference type="ARBA" id="ARBA00005165"/>
    </source>
</evidence>
<feature type="binding site" evidence="9">
    <location>
        <position position="72"/>
    </location>
    <ligand>
        <name>4-amino-2-methyl-5-(diphosphooxymethyl)pyrimidine</name>
        <dbReference type="ChEBI" id="CHEBI:57841"/>
    </ligand>
</feature>
<evidence type="ECO:0000256" key="10">
    <source>
        <dbReference type="RuleBase" id="RU003826"/>
    </source>
</evidence>
<comment type="catalytic activity">
    <reaction evidence="7 9 10">
        <text>2-(2-carboxy-4-methylthiazol-5-yl)ethyl phosphate + 4-amino-2-methyl-5-(diphosphooxymethyl)pyrimidine + 2 H(+) = thiamine phosphate + CO2 + diphosphate</text>
        <dbReference type="Rhea" id="RHEA:47848"/>
        <dbReference type="ChEBI" id="CHEBI:15378"/>
        <dbReference type="ChEBI" id="CHEBI:16526"/>
        <dbReference type="ChEBI" id="CHEBI:33019"/>
        <dbReference type="ChEBI" id="CHEBI:37575"/>
        <dbReference type="ChEBI" id="CHEBI:57841"/>
        <dbReference type="ChEBI" id="CHEBI:62890"/>
        <dbReference type="EC" id="2.5.1.3"/>
    </reaction>
</comment>
<dbReference type="InterPro" id="IPR023198">
    <property type="entry name" value="PGP-like_dom2"/>
</dbReference>
<organism evidence="13 14">
    <name type="scientific">Lachnospira intestinalis</name>
    <dbReference type="NCBI Taxonomy" id="3133158"/>
    <lineage>
        <taxon>Bacteria</taxon>
        <taxon>Bacillati</taxon>
        <taxon>Bacillota</taxon>
        <taxon>Clostridia</taxon>
        <taxon>Lachnospirales</taxon>
        <taxon>Lachnospiraceae</taxon>
        <taxon>Lachnospira</taxon>
    </lineage>
</organism>
<comment type="function">
    <text evidence="9">Condenses 4-methyl-5-(beta-hydroxyethyl)thiazole monophosphate (THZ-P) and 2-methyl-4-amino-5-hydroxymethyl pyrimidine pyrophosphate (HMP-PP) to form thiamine monophosphate (TMP).</text>
</comment>
<dbReference type="Proteomes" id="UP001546774">
    <property type="component" value="Unassembled WGS sequence"/>
</dbReference>
<dbReference type="CDD" id="cd00564">
    <property type="entry name" value="TMP_TenI"/>
    <property type="match status" value="1"/>
</dbReference>
<dbReference type="InterPro" id="IPR034291">
    <property type="entry name" value="TMP_synthase"/>
</dbReference>
<dbReference type="SUPFAM" id="SSF56784">
    <property type="entry name" value="HAD-like"/>
    <property type="match status" value="1"/>
</dbReference>
<dbReference type="Gene3D" id="1.10.150.240">
    <property type="entry name" value="Putative phosphatase, domain 2"/>
    <property type="match status" value="1"/>
</dbReference>
<comment type="catalytic activity">
    <reaction evidence="6 9 10">
        <text>4-methyl-5-(2-phosphooxyethyl)-thiazole + 4-amino-2-methyl-5-(diphosphooxymethyl)pyrimidine + H(+) = thiamine phosphate + diphosphate</text>
        <dbReference type="Rhea" id="RHEA:22328"/>
        <dbReference type="ChEBI" id="CHEBI:15378"/>
        <dbReference type="ChEBI" id="CHEBI:33019"/>
        <dbReference type="ChEBI" id="CHEBI:37575"/>
        <dbReference type="ChEBI" id="CHEBI:57841"/>
        <dbReference type="ChEBI" id="CHEBI:58296"/>
        <dbReference type="EC" id="2.5.1.3"/>
    </reaction>
</comment>
<dbReference type="PANTHER" id="PTHR20857:SF15">
    <property type="entry name" value="THIAMINE-PHOSPHATE SYNTHASE"/>
    <property type="match status" value="1"/>
</dbReference>
<dbReference type="Pfam" id="PF02581">
    <property type="entry name" value="TMP-TENI"/>
    <property type="match status" value="1"/>
</dbReference>
<keyword evidence="3 9" id="KW-0479">Metal-binding</keyword>
<dbReference type="InterPro" id="IPR036412">
    <property type="entry name" value="HAD-like_sf"/>
</dbReference>
<keyword evidence="2 9" id="KW-0808">Transferase</keyword>
<evidence type="ECO:0000256" key="11">
    <source>
        <dbReference type="RuleBase" id="RU004253"/>
    </source>
</evidence>
<dbReference type="EC" id="2.5.1.3" evidence="9"/>
<comment type="caution">
    <text evidence="13">The sequence shown here is derived from an EMBL/GenBank/DDBJ whole genome shotgun (WGS) entry which is preliminary data.</text>
</comment>
<feature type="binding site" evidence="9">
    <location>
        <position position="73"/>
    </location>
    <ligand>
        <name>Mg(2+)</name>
        <dbReference type="ChEBI" id="CHEBI:18420"/>
    </ligand>
</feature>
<feature type="domain" description="Thiamine phosphate synthase/TenI" evidence="12">
    <location>
        <begin position="10"/>
        <end position="190"/>
    </location>
</feature>
<keyword evidence="14" id="KW-1185">Reference proteome</keyword>
<dbReference type="InterPro" id="IPR041492">
    <property type="entry name" value="HAD_2"/>
</dbReference>
<gene>
    <name evidence="9 13" type="primary">thiE</name>
    <name evidence="13" type="ORF">WMO37_06675</name>
</gene>
<evidence type="ECO:0000256" key="3">
    <source>
        <dbReference type="ARBA" id="ARBA00022723"/>
    </source>
</evidence>
<comment type="catalytic activity">
    <reaction evidence="8 9 10">
        <text>2-[(2R,5Z)-2-carboxy-4-methylthiazol-5(2H)-ylidene]ethyl phosphate + 4-amino-2-methyl-5-(diphosphooxymethyl)pyrimidine + 2 H(+) = thiamine phosphate + CO2 + diphosphate</text>
        <dbReference type="Rhea" id="RHEA:47844"/>
        <dbReference type="ChEBI" id="CHEBI:15378"/>
        <dbReference type="ChEBI" id="CHEBI:16526"/>
        <dbReference type="ChEBI" id="CHEBI:33019"/>
        <dbReference type="ChEBI" id="CHEBI:37575"/>
        <dbReference type="ChEBI" id="CHEBI:57841"/>
        <dbReference type="ChEBI" id="CHEBI:62899"/>
        <dbReference type="EC" id="2.5.1.3"/>
    </reaction>
</comment>
<dbReference type="SUPFAM" id="SSF51391">
    <property type="entry name" value="Thiamin phosphate synthase"/>
    <property type="match status" value="1"/>
</dbReference>
<dbReference type="HAMAP" id="MF_00097">
    <property type="entry name" value="TMP_synthase"/>
    <property type="match status" value="1"/>
</dbReference>
<protein>
    <recommendedName>
        <fullName evidence="9">Thiamine-phosphate synthase</fullName>
        <shortName evidence="9">TP synthase</shortName>
        <shortName evidence="9">TPS</shortName>
        <ecNumber evidence="9">2.5.1.3</ecNumber>
    </recommendedName>
    <alternativeName>
        <fullName evidence="9">Thiamine-phosphate pyrophosphorylase</fullName>
        <shortName evidence="9">TMP pyrophosphorylase</shortName>
        <shortName evidence="9">TMP-PPase</shortName>
    </alternativeName>
</protein>
<evidence type="ECO:0000256" key="7">
    <source>
        <dbReference type="ARBA" id="ARBA00047851"/>
    </source>
</evidence>
<evidence type="ECO:0000256" key="8">
    <source>
        <dbReference type="ARBA" id="ARBA00047883"/>
    </source>
</evidence>
<feature type="binding site" evidence="9">
    <location>
        <begin position="137"/>
        <end position="139"/>
    </location>
    <ligand>
        <name>2-[(2R,5Z)-2-carboxy-4-methylthiazol-5(2H)-ylidene]ethyl phosphate</name>
        <dbReference type="ChEBI" id="CHEBI:62899"/>
    </ligand>
</feature>
<evidence type="ECO:0000313" key="13">
    <source>
        <dbReference type="EMBL" id="MEQ2554706.1"/>
    </source>
</evidence>
<reference evidence="13" key="1">
    <citation type="submission" date="2024-03" db="EMBL/GenBank/DDBJ databases">
        <title>Human intestinal bacterial collection.</title>
        <authorList>
            <person name="Pauvert C."/>
            <person name="Hitch T.C.A."/>
            <person name="Clavel T."/>
        </authorList>
    </citation>
    <scope>NUCLEOTIDE SEQUENCE [LARGE SCALE GENOMIC DNA]</scope>
    <source>
        <strain evidence="13">CLA-AA-H89B</strain>
    </source>
</reference>
<dbReference type="InterPro" id="IPR006439">
    <property type="entry name" value="HAD-SF_hydro_IA"/>
</dbReference>
<proteinExistence type="inferred from homology"/>
<dbReference type="SFLD" id="SFLDS00003">
    <property type="entry name" value="Haloacid_Dehalogenase"/>
    <property type="match status" value="1"/>
</dbReference>
<evidence type="ECO:0000256" key="4">
    <source>
        <dbReference type="ARBA" id="ARBA00022842"/>
    </source>
</evidence>
<dbReference type="SFLD" id="SFLDG01129">
    <property type="entry name" value="C1.5:_HAD__Beta-PGM__Phosphata"/>
    <property type="match status" value="1"/>
</dbReference>
<feature type="binding site" evidence="9">
    <location>
        <begin position="40"/>
        <end position="44"/>
    </location>
    <ligand>
        <name>4-amino-2-methyl-5-(diphosphooxymethyl)pyrimidine</name>
        <dbReference type="ChEBI" id="CHEBI:57841"/>
    </ligand>
</feature>
<dbReference type="NCBIfam" id="TIGR00693">
    <property type="entry name" value="thiE"/>
    <property type="match status" value="1"/>
</dbReference>
<keyword evidence="4 9" id="KW-0460">Magnesium</keyword>
<dbReference type="InterPro" id="IPR036206">
    <property type="entry name" value="ThiamineP_synth_sf"/>
</dbReference>
<evidence type="ECO:0000313" key="14">
    <source>
        <dbReference type="Proteomes" id="UP001546774"/>
    </source>
</evidence>
<dbReference type="NCBIfam" id="TIGR01509">
    <property type="entry name" value="HAD-SF-IA-v3"/>
    <property type="match status" value="1"/>
</dbReference>
<evidence type="ECO:0000256" key="9">
    <source>
        <dbReference type="HAMAP-Rule" id="MF_00097"/>
    </source>
</evidence>
<feature type="binding site" evidence="9">
    <location>
        <begin position="187"/>
        <end position="188"/>
    </location>
    <ligand>
        <name>2-[(2R,5Z)-2-carboxy-4-methylthiazol-5(2H)-ylidene]ethyl phosphate</name>
        <dbReference type="ChEBI" id="CHEBI:62899"/>
    </ligand>
</feature>
<dbReference type="EMBL" id="JBBMFS010000004">
    <property type="protein sequence ID" value="MEQ2554706.1"/>
    <property type="molecule type" value="Genomic_DNA"/>
</dbReference>
<sequence length="418" mass="46802">MKVTKADLRLYAITDRQWLGGKDFYMVVEQVLKNGATFLQLREKNATHEQRVEEAKKIKQIAAKYHVPFVVNDDIWAAKEAGADGVHIGQSDMDYEQARKILGPDKIIGMTAKTVEQAVQAEKLGADYIGVGAVFHTTTKQDAKDMSRETLAAITKSVSIPIVAIGGITYDNMDSLKDTGVAGVSVISAIFAKEDEGAAAAALRKKADTLFGAARSLIFDMDGTLLDSMPYWRRLAREYATKKGAVLPPDFDEKTYTMDLNECSDYFIKELGIAGNRENMQKEVLEMIREHYKKDIRMKPGMKELIEREYQNGSRMCIFTTSEKACAKAALERLGVLSCFEKIYTVYDIGVNKRNPESYLKICEQMNFVPEDTIVYEDVLHAVESAKKAGCRVTAVYDADSAHLWEKIKQQADETICF</sequence>
<name>A0ABV1H4V3_9FIRM</name>
<feature type="binding site" evidence="9">
    <location>
        <position position="111"/>
    </location>
    <ligand>
        <name>4-amino-2-methyl-5-(diphosphooxymethyl)pyrimidine</name>
        <dbReference type="ChEBI" id="CHEBI:57841"/>
    </ligand>
</feature>
<accession>A0ABV1H4V3</accession>
<dbReference type="Gene3D" id="3.20.20.70">
    <property type="entry name" value="Aldolase class I"/>
    <property type="match status" value="1"/>
</dbReference>
<dbReference type="Gene3D" id="3.40.50.1000">
    <property type="entry name" value="HAD superfamily/HAD-like"/>
    <property type="match status" value="1"/>
</dbReference>
<dbReference type="GO" id="GO:0004789">
    <property type="term" value="F:thiamine-phosphate diphosphorylase activity"/>
    <property type="evidence" value="ECO:0007669"/>
    <property type="project" value="UniProtKB-EC"/>
</dbReference>
<feature type="binding site" evidence="9">
    <location>
        <position position="167"/>
    </location>
    <ligand>
        <name>2-[(2R,5Z)-2-carboxy-4-methylthiazol-5(2H)-ylidene]ethyl phosphate</name>
        <dbReference type="ChEBI" id="CHEBI:62899"/>
    </ligand>
</feature>
<evidence type="ECO:0000259" key="12">
    <source>
        <dbReference type="Pfam" id="PF02581"/>
    </source>
</evidence>
<evidence type="ECO:0000256" key="2">
    <source>
        <dbReference type="ARBA" id="ARBA00022679"/>
    </source>
</evidence>
<feature type="binding site" evidence="9">
    <location>
        <position position="140"/>
    </location>
    <ligand>
        <name>4-amino-2-methyl-5-(diphosphooxymethyl)pyrimidine</name>
        <dbReference type="ChEBI" id="CHEBI:57841"/>
    </ligand>
</feature>
<dbReference type="InterPro" id="IPR023214">
    <property type="entry name" value="HAD_sf"/>
</dbReference>
<comment type="similarity">
    <text evidence="9 10">Belongs to the thiamine-phosphate synthase family.</text>
</comment>
<dbReference type="InterPro" id="IPR013785">
    <property type="entry name" value="Aldolase_TIM"/>
</dbReference>
<feature type="binding site" evidence="9">
    <location>
        <position position="92"/>
    </location>
    <ligand>
        <name>Mg(2+)</name>
        <dbReference type="ChEBI" id="CHEBI:18420"/>
    </ligand>
</feature>
<dbReference type="InterPro" id="IPR022998">
    <property type="entry name" value="ThiamineP_synth_TenI"/>
</dbReference>
<evidence type="ECO:0000256" key="6">
    <source>
        <dbReference type="ARBA" id="ARBA00047334"/>
    </source>
</evidence>
<comment type="cofactor">
    <cofactor evidence="9">
        <name>Mg(2+)</name>
        <dbReference type="ChEBI" id="CHEBI:18420"/>
    </cofactor>
    <text evidence="9">Binds 1 Mg(2+) ion per subunit.</text>
</comment>
<evidence type="ECO:0000256" key="5">
    <source>
        <dbReference type="ARBA" id="ARBA00022977"/>
    </source>
</evidence>
<dbReference type="PANTHER" id="PTHR20857">
    <property type="entry name" value="THIAMINE-PHOSPHATE PYROPHOSPHORYLASE"/>
    <property type="match status" value="1"/>
</dbReference>
<keyword evidence="5 9" id="KW-0784">Thiamine biosynthesis</keyword>
<dbReference type="Pfam" id="PF13419">
    <property type="entry name" value="HAD_2"/>
    <property type="match status" value="1"/>
</dbReference>
<comment type="pathway">
    <text evidence="1 9 11">Cofactor biosynthesis; thiamine diphosphate biosynthesis; thiamine phosphate from 4-amino-2-methyl-5-diphosphomethylpyrimidine and 4-methyl-5-(2-phosphoethyl)-thiazole: step 1/1.</text>
</comment>